<feature type="chain" id="PRO_5021353048" description="SGNH hydrolase-type esterase domain-containing protein" evidence="1">
    <location>
        <begin position="20"/>
        <end position="690"/>
    </location>
</feature>
<dbReference type="OrthoDB" id="1896086at2759"/>
<dbReference type="CDD" id="cd01823">
    <property type="entry name" value="SEST_like"/>
    <property type="match status" value="1"/>
</dbReference>
<dbReference type="GO" id="GO:0006629">
    <property type="term" value="P:lipid metabolic process"/>
    <property type="evidence" value="ECO:0007669"/>
    <property type="project" value="TreeGrafter"/>
</dbReference>
<dbReference type="InterPro" id="IPR036514">
    <property type="entry name" value="SGNH_hydro_sf"/>
</dbReference>
<keyword evidence="3" id="KW-1185">Reference proteome</keyword>
<dbReference type="GO" id="GO:0016788">
    <property type="term" value="F:hydrolase activity, acting on ester bonds"/>
    <property type="evidence" value="ECO:0007669"/>
    <property type="project" value="InterPro"/>
</dbReference>
<dbReference type="STRING" id="37992.A0A4Z0YRC5"/>
<dbReference type="SUPFAM" id="SSF52266">
    <property type="entry name" value="SGNH hydrolase"/>
    <property type="match status" value="1"/>
</dbReference>
<protein>
    <recommendedName>
        <fullName evidence="4">SGNH hydrolase-type esterase domain-containing protein</fullName>
    </recommendedName>
</protein>
<dbReference type="Proteomes" id="UP000297716">
    <property type="component" value="Unassembled WGS sequence"/>
</dbReference>
<evidence type="ECO:0008006" key="4">
    <source>
        <dbReference type="Google" id="ProtNLM"/>
    </source>
</evidence>
<dbReference type="PANTHER" id="PTHR37981">
    <property type="entry name" value="LIPASE 2"/>
    <property type="match status" value="1"/>
</dbReference>
<sequence length="690" mass="76529">MLPARFFLPFLVELGLGYANPVSQHIARNIDPDIGSYIATANIPKYVPPPMNRDITEWFAIGDSFSSGIGADIPDDLLNTACNRFKMSYPNQMNQDPRFPGHSDSRIFAFASCSSAKMQDVIDKQITLLLPDLKANYPKMGKPQIGTVSFSWNDLGFADLCKIINSCVYQWVGNSEDCITVIVAARKALDDPNKALQMQIADNLEKILIRGRAVNPSFQLYVTGYVQLWNDANEQCNTVSWAPPYKPPTYITIGHRQDMNSLVLSLNLMIQLVIDSLESTVGGVYFVDEFDKKFDGHRFCEVENDPTYHKLPTDQRTWLIHYDSPYGDSSSVRASNSGHFFDMVDSILIPPRDGKSTADQIKEVNGNLSVLNSAYDSVDSMAASLSQLAQQDAKYRFLPLTWARTMHSKGSGYKEMSSAVIDKVLKHNTGPTDPGYPQGLHCTGIEVTNFLNRDDLNYRIGEFCNDAAAQKKHDHNSGSISRVHDAGSRYEVRFSIDWPQGLDISENMEIHCVNNMTTIMDSCGGDDPNNPMNWKRGGKLGAGWVNYSIVPTIDQGYTPGTCSFHLQEDESWKGTDGPGTQRVWTYYIEQARMKDGAGKTIGMLGFAPNGIDPALVRAGDGHSLNFNSKLPDSLVITPEARGNPSDYIQFTIGSQSWTTSTSTGSARCDTGSWSSRFSPANRIMDCFFNC</sequence>
<comment type="caution">
    <text evidence="2">The sequence shown here is derived from an EMBL/GenBank/DDBJ whole genome shotgun (WGS) entry which is preliminary data.</text>
</comment>
<gene>
    <name evidence="2" type="ORF">E0Z10_g1911</name>
</gene>
<dbReference type="PANTHER" id="PTHR37981:SF1">
    <property type="entry name" value="SGNH HYDROLASE-TYPE ESTERASE DOMAIN-CONTAINING PROTEIN"/>
    <property type="match status" value="1"/>
</dbReference>
<reference evidence="2 3" key="1">
    <citation type="submission" date="2019-03" db="EMBL/GenBank/DDBJ databases">
        <title>Draft genome sequence of Xylaria hypoxylon DSM 108379, a ubiquitous saprotrophic-parasitic fungi on hardwood.</title>
        <authorList>
            <person name="Buettner E."/>
            <person name="Leonhardt S."/>
            <person name="Gebauer A.M."/>
            <person name="Liers C."/>
            <person name="Hofrichter M."/>
            <person name="Kellner H."/>
        </authorList>
    </citation>
    <scope>NUCLEOTIDE SEQUENCE [LARGE SCALE GENOMIC DNA]</scope>
    <source>
        <strain evidence="2 3">DSM 108379</strain>
    </source>
</reference>
<dbReference type="InterPro" id="IPR037460">
    <property type="entry name" value="SEST-like"/>
</dbReference>
<keyword evidence="1" id="KW-0732">Signal</keyword>
<name>A0A4Z0YRC5_9PEZI</name>
<accession>A0A4Z0YRC5</accession>
<dbReference type="AlphaFoldDB" id="A0A4Z0YRC5"/>
<dbReference type="EMBL" id="SKBN01000021">
    <property type="protein sequence ID" value="TGJ86909.1"/>
    <property type="molecule type" value="Genomic_DNA"/>
</dbReference>
<proteinExistence type="predicted"/>
<evidence type="ECO:0000256" key="1">
    <source>
        <dbReference type="SAM" id="SignalP"/>
    </source>
</evidence>
<evidence type="ECO:0000313" key="2">
    <source>
        <dbReference type="EMBL" id="TGJ86909.1"/>
    </source>
</evidence>
<feature type="signal peptide" evidence="1">
    <location>
        <begin position="1"/>
        <end position="19"/>
    </location>
</feature>
<organism evidence="2 3">
    <name type="scientific">Xylaria hypoxylon</name>
    <dbReference type="NCBI Taxonomy" id="37992"/>
    <lineage>
        <taxon>Eukaryota</taxon>
        <taxon>Fungi</taxon>
        <taxon>Dikarya</taxon>
        <taxon>Ascomycota</taxon>
        <taxon>Pezizomycotina</taxon>
        <taxon>Sordariomycetes</taxon>
        <taxon>Xylariomycetidae</taxon>
        <taxon>Xylariales</taxon>
        <taxon>Xylariaceae</taxon>
        <taxon>Xylaria</taxon>
    </lineage>
</organism>
<dbReference type="Gene3D" id="3.40.50.1110">
    <property type="entry name" value="SGNH hydrolase"/>
    <property type="match status" value="1"/>
</dbReference>
<dbReference type="Pfam" id="PF18647">
    <property type="entry name" value="Fungal_lectin_2"/>
    <property type="match status" value="1"/>
</dbReference>
<evidence type="ECO:0000313" key="3">
    <source>
        <dbReference type="Proteomes" id="UP000297716"/>
    </source>
</evidence>